<feature type="compositionally biased region" description="Gly residues" evidence="9">
    <location>
        <begin position="296"/>
        <end position="306"/>
    </location>
</feature>
<dbReference type="InterPro" id="IPR000425">
    <property type="entry name" value="MIP"/>
</dbReference>
<keyword evidence="12" id="KW-1185">Reference proteome</keyword>
<keyword evidence="4" id="KW-1003">Cell membrane</keyword>
<keyword evidence="7 10" id="KW-0472">Membrane</keyword>
<dbReference type="OrthoDB" id="9807293at2"/>
<comment type="subcellular location">
    <subcellularLocation>
        <location evidence="1">Cell membrane</location>
        <topology evidence="1">Multi-pass membrane protein</topology>
    </subcellularLocation>
</comment>
<dbReference type="GO" id="GO:0015250">
    <property type="term" value="F:water channel activity"/>
    <property type="evidence" value="ECO:0007669"/>
    <property type="project" value="TreeGrafter"/>
</dbReference>
<evidence type="ECO:0000256" key="1">
    <source>
        <dbReference type="ARBA" id="ARBA00004651"/>
    </source>
</evidence>
<dbReference type="NCBIfam" id="TIGR00861">
    <property type="entry name" value="MIP"/>
    <property type="match status" value="1"/>
</dbReference>
<feature type="transmembrane region" description="Helical" evidence="10">
    <location>
        <begin position="29"/>
        <end position="51"/>
    </location>
</feature>
<keyword evidence="5 8" id="KW-0812">Transmembrane</keyword>
<feature type="compositionally biased region" description="Pro residues" evidence="9">
    <location>
        <begin position="339"/>
        <end position="349"/>
    </location>
</feature>
<evidence type="ECO:0000256" key="4">
    <source>
        <dbReference type="ARBA" id="ARBA00022475"/>
    </source>
</evidence>
<evidence type="ECO:0000256" key="9">
    <source>
        <dbReference type="SAM" id="MobiDB-lite"/>
    </source>
</evidence>
<proteinExistence type="inferred from homology"/>
<feature type="transmembrane region" description="Helical" evidence="10">
    <location>
        <begin position="63"/>
        <end position="83"/>
    </location>
</feature>
<evidence type="ECO:0000313" key="11">
    <source>
        <dbReference type="EMBL" id="THV10730.1"/>
    </source>
</evidence>
<keyword evidence="6 10" id="KW-1133">Transmembrane helix</keyword>
<evidence type="ECO:0000256" key="5">
    <source>
        <dbReference type="ARBA" id="ARBA00022692"/>
    </source>
</evidence>
<dbReference type="InterPro" id="IPR034294">
    <property type="entry name" value="Aquaporin_transptr"/>
</dbReference>
<accession>A0A4S8N3V2</accession>
<organism evidence="11 12">
    <name type="scientific">Nocardioides caeni</name>
    <dbReference type="NCBI Taxonomy" id="574700"/>
    <lineage>
        <taxon>Bacteria</taxon>
        <taxon>Bacillati</taxon>
        <taxon>Actinomycetota</taxon>
        <taxon>Actinomycetes</taxon>
        <taxon>Propionibacteriales</taxon>
        <taxon>Nocardioidaceae</taxon>
        <taxon>Nocardioides</taxon>
    </lineage>
</organism>
<protein>
    <submittedName>
        <fullName evidence="11">MIP family channel protein</fullName>
    </submittedName>
</protein>
<dbReference type="PROSITE" id="PS00221">
    <property type="entry name" value="MIP"/>
    <property type="match status" value="1"/>
</dbReference>
<comment type="caution">
    <text evidence="11">The sequence shown here is derived from an EMBL/GenBank/DDBJ whole genome shotgun (WGS) entry which is preliminary data.</text>
</comment>
<dbReference type="InterPro" id="IPR023271">
    <property type="entry name" value="Aquaporin-like"/>
</dbReference>
<evidence type="ECO:0000256" key="6">
    <source>
        <dbReference type="ARBA" id="ARBA00022989"/>
    </source>
</evidence>
<evidence type="ECO:0000313" key="12">
    <source>
        <dbReference type="Proteomes" id="UP000307087"/>
    </source>
</evidence>
<feature type="compositionally biased region" description="Low complexity" evidence="9">
    <location>
        <begin position="307"/>
        <end position="338"/>
    </location>
</feature>
<evidence type="ECO:0000256" key="3">
    <source>
        <dbReference type="ARBA" id="ARBA00022448"/>
    </source>
</evidence>
<feature type="transmembrane region" description="Helical" evidence="10">
    <location>
        <begin position="112"/>
        <end position="135"/>
    </location>
</feature>
<dbReference type="AlphaFoldDB" id="A0A4S8N3V2"/>
<evidence type="ECO:0000256" key="8">
    <source>
        <dbReference type="RuleBase" id="RU000477"/>
    </source>
</evidence>
<dbReference type="PANTHER" id="PTHR19139">
    <property type="entry name" value="AQUAPORIN TRANSPORTER"/>
    <property type="match status" value="1"/>
</dbReference>
<dbReference type="PANTHER" id="PTHR19139:SF199">
    <property type="entry name" value="MIP17260P"/>
    <property type="match status" value="1"/>
</dbReference>
<feature type="transmembrane region" description="Helical" evidence="10">
    <location>
        <begin position="189"/>
        <end position="212"/>
    </location>
</feature>
<dbReference type="Gene3D" id="1.20.1080.10">
    <property type="entry name" value="Glycerol uptake facilitator protein"/>
    <property type="match status" value="1"/>
</dbReference>
<comment type="similarity">
    <text evidence="2 8">Belongs to the MIP/aquaporin (TC 1.A.8) family.</text>
</comment>
<evidence type="ECO:0000256" key="10">
    <source>
        <dbReference type="SAM" id="Phobius"/>
    </source>
</evidence>
<dbReference type="Proteomes" id="UP000307087">
    <property type="component" value="Unassembled WGS sequence"/>
</dbReference>
<dbReference type="InterPro" id="IPR022357">
    <property type="entry name" value="MIP_CS"/>
</dbReference>
<gene>
    <name evidence="11" type="ORF">E9934_13395</name>
</gene>
<name>A0A4S8N3V2_9ACTN</name>
<reference evidence="11 12" key="1">
    <citation type="journal article" date="2009" name="Int. J. Syst. Evol. Microbiol.">
        <title>Nocardioides caeni sp. nov., isolated from wastewater.</title>
        <authorList>
            <person name="Yoon J.H."/>
            <person name="Kang S.J."/>
            <person name="Park S."/>
            <person name="Kim W."/>
            <person name="Oh T.K."/>
        </authorList>
    </citation>
    <scope>NUCLEOTIDE SEQUENCE [LARGE SCALE GENOMIC DNA]</scope>
    <source>
        <strain evidence="11 12">DSM 23134</strain>
    </source>
</reference>
<dbReference type="RefSeq" id="WP_136563406.1">
    <property type="nucleotide sequence ID" value="NZ_BAABLS010000004.1"/>
</dbReference>
<feature type="transmembrane region" description="Helical" evidence="10">
    <location>
        <begin position="159"/>
        <end position="182"/>
    </location>
</feature>
<dbReference type="PRINTS" id="PR00783">
    <property type="entry name" value="MINTRINSICP"/>
</dbReference>
<evidence type="ECO:0000256" key="7">
    <source>
        <dbReference type="ARBA" id="ARBA00023136"/>
    </source>
</evidence>
<evidence type="ECO:0000256" key="2">
    <source>
        <dbReference type="ARBA" id="ARBA00006175"/>
    </source>
</evidence>
<sequence>MTDDAMADNAADTRADTPPTMIQKIAAEAVGTFILVFFGCGSVAFWVAATAVNERDFESDGSFNYLATALAFGVAVMIAAYAFGRISGGHFNPAVSVGAALSGRLSWKDCGIYAGVQVGAALLAAAALRVLLLGIEDWDVKDSGLGTNGFGNESGFNEYAWWSAFLLEVVLTLVFVLVILVVTDERNRAVAALAPLAIGFTLTLVHIVGIPATGTSVNPARSIGPAIMTFDGDKILQLWLFILAPLIGGALAGLLAPAIFGRDKEPVPGSGLSLGSGGSSNPGFTQQWNQDPNQGYGQGFGQGHAQGYGQQQEQPIIQDGWQWDPASQQWIPAQQQAPAPAPAPSPAPAPDAQQGGWAPPPGDQTQVRPPQ</sequence>
<feature type="compositionally biased region" description="Polar residues" evidence="9">
    <location>
        <begin position="281"/>
        <end position="293"/>
    </location>
</feature>
<keyword evidence="3 8" id="KW-0813">Transport</keyword>
<dbReference type="Pfam" id="PF00230">
    <property type="entry name" value="MIP"/>
    <property type="match status" value="1"/>
</dbReference>
<dbReference type="EMBL" id="STGW01000009">
    <property type="protein sequence ID" value="THV10730.1"/>
    <property type="molecule type" value="Genomic_DNA"/>
</dbReference>
<feature type="region of interest" description="Disordered" evidence="9">
    <location>
        <begin position="269"/>
        <end position="371"/>
    </location>
</feature>
<dbReference type="SUPFAM" id="SSF81338">
    <property type="entry name" value="Aquaporin-like"/>
    <property type="match status" value="1"/>
</dbReference>
<dbReference type="GO" id="GO:0005886">
    <property type="term" value="C:plasma membrane"/>
    <property type="evidence" value="ECO:0007669"/>
    <property type="project" value="UniProtKB-SubCell"/>
</dbReference>
<feature type="transmembrane region" description="Helical" evidence="10">
    <location>
        <begin position="238"/>
        <end position="260"/>
    </location>
</feature>